<dbReference type="InterPro" id="IPR001304">
    <property type="entry name" value="C-type_lectin-like"/>
</dbReference>
<dbReference type="Gene3D" id="3.10.100.10">
    <property type="entry name" value="Mannose-Binding Protein A, subunit A"/>
    <property type="match status" value="1"/>
</dbReference>
<dbReference type="HOGENOM" id="CLU_078891_0_0_1"/>
<dbReference type="InterPro" id="IPR006583">
    <property type="entry name" value="PAN-3_domain"/>
</dbReference>
<evidence type="ECO:0000259" key="1">
    <source>
        <dbReference type="SMART" id="SM00034"/>
    </source>
</evidence>
<feature type="domain" description="C-type lectin" evidence="1">
    <location>
        <begin position="118"/>
        <end position="264"/>
    </location>
</feature>
<dbReference type="Pfam" id="PF08277">
    <property type="entry name" value="PAN_3"/>
    <property type="match status" value="1"/>
</dbReference>
<dbReference type="Proteomes" id="UP000008281">
    <property type="component" value="Unassembled WGS sequence"/>
</dbReference>
<keyword evidence="3" id="KW-1185">Reference proteome</keyword>
<dbReference type="eggNOG" id="KOG4297">
    <property type="taxonomic scope" value="Eukaryota"/>
</dbReference>
<evidence type="ECO:0000313" key="3">
    <source>
        <dbReference type="Proteomes" id="UP000008281"/>
    </source>
</evidence>
<accession>E3NA47</accession>
<dbReference type="SUPFAM" id="SSF56436">
    <property type="entry name" value="C-type lectin-like"/>
    <property type="match status" value="1"/>
</dbReference>
<dbReference type="AlphaFoldDB" id="E3NA47"/>
<dbReference type="SMART" id="SM00034">
    <property type="entry name" value="CLECT"/>
    <property type="match status" value="1"/>
</dbReference>
<dbReference type="InParanoid" id="E3NA47"/>
<sequence length="268" mass="30670">MMKIFGKVLGMDLDGTVDYGRGERPTPDYLCIDGCFQHHSCILAYMYTETQCVSYYLNSTEKLTVVETKREEKLIVAFKTRFLLDQCPAYDDMDLVVTIGVDPIPWIKNGSVYTFKKCVGDWKMFNREDDVTVCMQTFKEEIYSLVGAIKRCDELGGYKLTGVQSKEELQWIFDQRTSTWHKNSGYWINAKRQDKCNGMNDTHFNITDGYTTLDQEFYRNSADLSGSNIGIIEDCLLVCNAAPGFLINDIQCSDYTYAKGFVCGYQLV</sequence>
<dbReference type="PANTHER" id="PTHR47629">
    <property type="entry name" value="C-TYPE LECTIN-RELATED"/>
    <property type="match status" value="1"/>
</dbReference>
<gene>
    <name evidence="2" type="ORF">CRE_29038</name>
</gene>
<dbReference type="InterPro" id="IPR016186">
    <property type="entry name" value="C-type_lectin-like/link_sf"/>
</dbReference>
<dbReference type="FunCoup" id="E3NA47">
    <property type="interactions" value="1074"/>
</dbReference>
<dbReference type="EMBL" id="DS268571">
    <property type="protein sequence ID" value="EFO90925.1"/>
    <property type="molecule type" value="Genomic_DNA"/>
</dbReference>
<dbReference type="STRING" id="31234.E3NA47"/>
<reference evidence="2" key="1">
    <citation type="submission" date="2007-07" db="EMBL/GenBank/DDBJ databases">
        <title>PCAP assembly of the Caenorhabditis remanei genome.</title>
        <authorList>
            <consortium name="The Caenorhabditis remanei Sequencing Consortium"/>
            <person name="Wilson R.K."/>
        </authorList>
    </citation>
    <scope>NUCLEOTIDE SEQUENCE [LARGE SCALE GENOMIC DNA]</scope>
    <source>
        <strain evidence="2">PB4641</strain>
    </source>
</reference>
<protein>
    <recommendedName>
        <fullName evidence="1">C-type lectin domain-containing protein</fullName>
    </recommendedName>
</protein>
<proteinExistence type="predicted"/>
<name>E3NA47_CAERE</name>
<evidence type="ECO:0000313" key="2">
    <source>
        <dbReference type="EMBL" id="EFO90925.1"/>
    </source>
</evidence>
<organism evidence="3">
    <name type="scientific">Caenorhabditis remanei</name>
    <name type="common">Caenorhabditis vulgaris</name>
    <dbReference type="NCBI Taxonomy" id="31234"/>
    <lineage>
        <taxon>Eukaryota</taxon>
        <taxon>Metazoa</taxon>
        <taxon>Ecdysozoa</taxon>
        <taxon>Nematoda</taxon>
        <taxon>Chromadorea</taxon>
        <taxon>Rhabditida</taxon>
        <taxon>Rhabditina</taxon>
        <taxon>Rhabditomorpha</taxon>
        <taxon>Rhabditoidea</taxon>
        <taxon>Rhabditidae</taxon>
        <taxon>Peloderinae</taxon>
        <taxon>Caenorhabditis</taxon>
    </lineage>
</organism>
<dbReference type="OrthoDB" id="5841182at2759"/>
<dbReference type="PANTHER" id="PTHR47629:SF5">
    <property type="entry name" value="C-TYPE LECTIN-RELATED"/>
    <property type="match status" value="1"/>
</dbReference>
<dbReference type="InterPro" id="IPR016187">
    <property type="entry name" value="CTDL_fold"/>
</dbReference>